<dbReference type="GO" id="GO:0032259">
    <property type="term" value="P:methylation"/>
    <property type="evidence" value="ECO:0007669"/>
    <property type="project" value="UniProtKB-KW"/>
</dbReference>
<dbReference type="InterPro" id="IPR013216">
    <property type="entry name" value="Methyltransf_11"/>
</dbReference>
<dbReference type="RefSeq" id="WP_092870944.1">
    <property type="nucleotide sequence ID" value="NZ_FOJY01000004.1"/>
</dbReference>
<evidence type="ECO:0000313" key="2">
    <source>
        <dbReference type="EMBL" id="SFA89910.1"/>
    </source>
</evidence>
<sequence length="248" mass="29052">MYKELAKTWTEDSKDYDDIIKKQLLDKKSVDYWMRELEEICGKEKLNILDVGCGPGFLTIMLNRLGHNVKPIDAAIGMVEKANANFKAEGIDVTAKVEDAVLLPEEEINSYDLIISRDVVWTLYDPEEAFQRWNDVLKDNGKIVYYDSIFRDYKKSLRLGIWHKISVGLIWLTEHKVYRQDIDRPVGAFANLPFFSGDRPELDKKAIQNAGFKRMNFTKDRFRNSLRRMERWKYGYSGVSFRIIAYKN</sequence>
<evidence type="ECO:0000259" key="1">
    <source>
        <dbReference type="Pfam" id="PF08241"/>
    </source>
</evidence>
<evidence type="ECO:0000313" key="3">
    <source>
        <dbReference type="Proteomes" id="UP000198838"/>
    </source>
</evidence>
<name>A0A1I0WP19_9FIRM</name>
<dbReference type="PANTHER" id="PTHR43861">
    <property type="entry name" value="TRANS-ACONITATE 2-METHYLTRANSFERASE-RELATED"/>
    <property type="match status" value="1"/>
</dbReference>
<proteinExistence type="predicted"/>
<dbReference type="CDD" id="cd02440">
    <property type="entry name" value="AdoMet_MTases"/>
    <property type="match status" value="1"/>
</dbReference>
<dbReference type="AlphaFoldDB" id="A0A1I0WP19"/>
<dbReference type="OrthoDB" id="9810615at2"/>
<organism evidence="2 3">
    <name type="scientific">Acetitomaculum ruminis DSM 5522</name>
    <dbReference type="NCBI Taxonomy" id="1120918"/>
    <lineage>
        <taxon>Bacteria</taxon>
        <taxon>Bacillati</taxon>
        <taxon>Bacillota</taxon>
        <taxon>Clostridia</taxon>
        <taxon>Lachnospirales</taxon>
        <taxon>Lachnospiraceae</taxon>
        <taxon>Acetitomaculum</taxon>
    </lineage>
</organism>
<dbReference type="GO" id="GO:0008757">
    <property type="term" value="F:S-adenosylmethionine-dependent methyltransferase activity"/>
    <property type="evidence" value="ECO:0007669"/>
    <property type="project" value="InterPro"/>
</dbReference>
<protein>
    <submittedName>
        <fullName evidence="2">Methyltransferase domain-containing protein</fullName>
    </submittedName>
</protein>
<feature type="domain" description="Methyltransferase type 11" evidence="1">
    <location>
        <begin position="49"/>
        <end position="144"/>
    </location>
</feature>
<keyword evidence="2" id="KW-0489">Methyltransferase</keyword>
<dbReference type="SUPFAM" id="SSF53335">
    <property type="entry name" value="S-adenosyl-L-methionine-dependent methyltransferases"/>
    <property type="match status" value="1"/>
</dbReference>
<accession>A0A1I0WP19</accession>
<dbReference type="InterPro" id="IPR029063">
    <property type="entry name" value="SAM-dependent_MTases_sf"/>
</dbReference>
<dbReference type="Pfam" id="PF08241">
    <property type="entry name" value="Methyltransf_11"/>
    <property type="match status" value="1"/>
</dbReference>
<reference evidence="2 3" key="1">
    <citation type="submission" date="2016-10" db="EMBL/GenBank/DDBJ databases">
        <authorList>
            <person name="de Groot N.N."/>
        </authorList>
    </citation>
    <scope>NUCLEOTIDE SEQUENCE [LARGE SCALE GENOMIC DNA]</scope>
    <source>
        <strain evidence="2 3">DSM 5522</strain>
    </source>
</reference>
<dbReference type="Gene3D" id="3.40.50.150">
    <property type="entry name" value="Vaccinia Virus protein VP39"/>
    <property type="match status" value="1"/>
</dbReference>
<gene>
    <name evidence="2" type="ORF">SAMN05216249_104163</name>
</gene>
<keyword evidence="3" id="KW-1185">Reference proteome</keyword>
<dbReference type="Proteomes" id="UP000198838">
    <property type="component" value="Unassembled WGS sequence"/>
</dbReference>
<dbReference type="EMBL" id="FOJY01000004">
    <property type="protein sequence ID" value="SFA89910.1"/>
    <property type="molecule type" value="Genomic_DNA"/>
</dbReference>
<keyword evidence="2" id="KW-0808">Transferase</keyword>
<dbReference type="STRING" id="1120918.SAMN05216249_104163"/>